<comment type="cofactor">
    <cofactor evidence="1">
        <name>Mg(2+)</name>
        <dbReference type="ChEBI" id="CHEBI:18420"/>
    </cofactor>
</comment>
<sequence length="274" mass="28583">MHEFGASDLPSAPFEPWPAAQLHVEWGSQAAQLAADRGDAVVVVDTLTFSTTVTMAVSRGAAVLALSRVEVARLGGPAGVAQTYQVVPPALTQGGTDGHLTLSPSSVGNVARGDRVALTSINGADIVRSARHAAVLLAGCLRNRSAVARWCAKALTDGAIPRVTVIAAASRWSSMLTVPEGMRPSIEDWLGAGAIAAAAEALGVNLSTEAKAAASTYAIAERDGLHRWLRGSTTGREMIQKNFAPDIDEAARLDPDDTVPRLDGRGFFVSSDHR</sequence>
<name>A0ABS1Q0G9_9ACTN</name>
<comment type="catalytic activity">
    <reaction evidence="7">
        <text>(2R)-O-phospho-3-sulfolactate + H2O = (2R)-3-sulfolactate + phosphate</text>
        <dbReference type="Rhea" id="RHEA:23416"/>
        <dbReference type="ChEBI" id="CHEBI:15377"/>
        <dbReference type="ChEBI" id="CHEBI:15597"/>
        <dbReference type="ChEBI" id="CHEBI:43474"/>
        <dbReference type="ChEBI" id="CHEBI:58738"/>
        <dbReference type="EC" id="3.1.3.71"/>
    </reaction>
</comment>
<keyword evidence="6" id="KW-0460">Magnesium</keyword>
<accession>A0ABS1Q0G9</accession>
<dbReference type="PANTHER" id="PTHR37311">
    <property type="entry name" value="2-PHOSPHOSULFOLACTATE PHOSPHATASE-RELATED"/>
    <property type="match status" value="1"/>
</dbReference>
<evidence type="ECO:0000256" key="5">
    <source>
        <dbReference type="ARBA" id="ARBA00022801"/>
    </source>
</evidence>
<dbReference type="InterPro" id="IPR036702">
    <property type="entry name" value="ComB-like_sf"/>
</dbReference>
<evidence type="ECO:0000256" key="7">
    <source>
        <dbReference type="ARBA" id="ARBA00033711"/>
    </source>
</evidence>
<dbReference type="PANTHER" id="PTHR37311:SF1">
    <property type="entry name" value="2-PHOSPHOSULFOLACTATE PHOSPHATASE-RELATED"/>
    <property type="match status" value="1"/>
</dbReference>
<keyword evidence="5" id="KW-0378">Hydrolase</keyword>
<evidence type="ECO:0000256" key="2">
    <source>
        <dbReference type="ARBA" id="ARBA00009997"/>
    </source>
</evidence>
<evidence type="ECO:0000256" key="4">
    <source>
        <dbReference type="ARBA" id="ARBA00021948"/>
    </source>
</evidence>
<evidence type="ECO:0000256" key="3">
    <source>
        <dbReference type="ARBA" id="ARBA00012953"/>
    </source>
</evidence>
<dbReference type="InterPro" id="IPR005238">
    <property type="entry name" value="ComB-like"/>
</dbReference>
<protein>
    <recommendedName>
        <fullName evidence="4">Probable 2-phosphosulfolactate phosphatase</fullName>
        <ecNumber evidence="3">3.1.3.71</ecNumber>
    </recommendedName>
</protein>
<comment type="caution">
    <text evidence="8">The sequence shown here is derived from an EMBL/GenBank/DDBJ whole genome shotgun (WGS) entry which is preliminary data.</text>
</comment>
<evidence type="ECO:0000256" key="1">
    <source>
        <dbReference type="ARBA" id="ARBA00001946"/>
    </source>
</evidence>
<evidence type="ECO:0000313" key="9">
    <source>
        <dbReference type="Proteomes" id="UP000621510"/>
    </source>
</evidence>
<evidence type="ECO:0000256" key="6">
    <source>
        <dbReference type="ARBA" id="ARBA00022842"/>
    </source>
</evidence>
<proteinExistence type="inferred from homology"/>
<gene>
    <name evidence="8" type="ORF">JK364_38205</name>
</gene>
<dbReference type="SUPFAM" id="SSF142823">
    <property type="entry name" value="ComB-like"/>
    <property type="match status" value="1"/>
</dbReference>
<keyword evidence="9" id="KW-1185">Reference proteome</keyword>
<dbReference type="EMBL" id="JAERRG010000021">
    <property type="protein sequence ID" value="MBL1118172.1"/>
    <property type="molecule type" value="Genomic_DNA"/>
</dbReference>
<evidence type="ECO:0000313" key="8">
    <source>
        <dbReference type="EMBL" id="MBL1118172.1"/>
    </source>
</evidence>
<comment type="similarity">
    <text evidence="2">Belongs to the ComB family.</text>
</comment>
<dbReference type="RefSeq" id="WP_201855996.1">
    <property type="nucleotide sequence ID" value="NZ_JAERRG010000021.1"/>
</dbReference>
<reference evidence="8 9" key="1">
    <citation type="submission" date="2021-01" db="EMBL/GenBank/DDBJ databases">
        <title>WGS of actinomycetes isolated from Thailand.</title>
        <authorList>
            <person name="Thawai C."/>
        </authorList>
    </citation>
    <scope>NUCLEOTIDE SEQUENCE [LARGE SCALE GENOMIC DNA]</scope>
    <source>
        <strain evidence="8 9">CA3R110</strain>
    </source>
</reference>
<dbReference type="Gene3D" id="3.90.1560.10">
    <property type="entry name" value="ComB-like"/>
    <property type="match status" value="1"/>
</dbReference>
<dbReference type="Pfam" id="PF04029">
    <property type="entry name" value="2-ph_phosp"/>
    <property type="match status" value="1"/>
</dbReference>
<organism evidence="8 9">
    <name type="scientific">Streptomyces endocoffeicus</name>
    <dbReference type="NCBI Taxonomy" id="2898945"/>
    <lineage>
        <taxon>Bacteria</taxon>
        <taxon>Bacillati</taxon>
        <taxon>Actinomycetota</taxon>
        <taxon>Actinomycetes</taxon>
        <taxon>Kitasatosporales</taxon>
        <taxon>Streptomycetaceae</taxon>
        <taxon>Streptomyces</taxon>
    </lineage>
</organism>
<dbReference type="EC" id="3.1.3.71" evidence="3"/>
<dbReference type="Proteomes" id="UP000621510">
    <property type="component" value="Unassembled WGS sequence"/>
</dbReference>